<evidence type="ECO:0000313" key="2">
    <source>
        <dbReference type="Proteomes" id="UP000499080"/>
    </source>
</evidence>
<reference evidence="1 2" key="1">
    <citation type="journal article" date="2019" name="Sci. Rep.">
        <title>Orb-weaving spider Araneus ventricosus genome elucidates the spidroin gene catalogue.</title>
        <authorList>
            <person name="Kono N."/>
            <person name="Nakamura H."/>
            <person name="Ohtoshi R."/>
            <person name="Moran D.A.P."/>
            <person name="Shinohara A."/>
            <person name="Yoshida Y."/>
            <person name="Fujiwara M."/>
            <person name="Mori M."/>
            <person name="Tomita M."/>
            <person name="Arakawa K."/>
        </authorList>
    </citation>
    <scope>NUCLEOTIDE SEQUENCE [LARGE SCALE GENOMIC DNA]</scope>
</reference>
<name>A0A4Y2TGE8_ARAVE</name>
<evidence type="ECO:0000313" key="1">
    <source>
        <dbReference type="EMBL" id="GBN98506.1"/>
    </source>
</evidence>
<accession>A0A4Y2TGE8</accession>
<keyword evidence="2" id="KW-1185">Reference proteome</keyword>
<organism evidence="1 2">
    <name type="scientific">Araneus ventricosus</name>
    <name type="common">Orbweaver spider</name>
    <name type="synonym">Epeira ventricosa</name>
    <dbReference type="NCBI Taxonomy" id="182803"/>
    <lineage>
        <taxon>Eukaryota</taxon>
        <taxon>Metazoa</taxon>
        <taxon>Ecdysozoa</taxon>
        <taxon>Arthropoda</taxon>
        <taxon>Chelicerata</taxon>
        <taxon>Arachnida</taxon>
        <taxon>Araneae</taxon>
        <taxon>Araneomorphae</taxon>
        <taxon>Entelegynae</taxon>
        <taxon>Araneoidea</taxon>
        <taxon>Araneidae</taxon>
        <taxon>Araneus</taxon>
    </lineage>
</organism>
<dbReference type="EMBL" id="BGPR01027753">
    <property type="protein sequence ID" value="GBN98506.1"/>
    <property type="molecule type" value="Genomic_DNA"/>
</dbReference>
<gene>
    <name evidence="1" type="ORF">AVEN_75962_1</name>
</gene>
<sequence>MESPQKGSFTLLDGTDPDFVWQDYLEDTSSEAAPPTAFTHVSKRWLFESTTPHWQHKGGYSRPTLKSIAFVGKDQVCNRVRRISFGNRDHSYEYKLYSPSEDHQGTQKE</sequence>
<protein>
    <submittedName>
        <fullName evidence="1">Uncharacterized protein</fullName>
    </submittedName>
</protein>
<proteinExistence type="predicted"/>
<comment type="caution">
    <text evidence="1">The sequence shown here is derived from an EMBL/GenBank/DDBJ whole genome shotgun (WGS) entry which is preliminary data.</text>
</comment>
<dbReference type="Proteomes" id="UP000499080">
    <property type="component" value="Unassembled WGS sequence"/>
</dbReference>
<dbReference type="AlphaFoldDB" id="A0A4Y2TGE8"/>